<name>A0A518GFI8_9BACT</name>
<evidence type="ECO:0000313" key="2">
    <source>
        <dbReference type="Proteomes" id="UP000318017"/>
    </source>
</evidence>
<keyword evidence="2" id="KW-1185">Reference proteome</keyword>
<dbReference type="KEGG" id="ahel:Q31a_57500"/>
<proteinExistence type="predicted"/>
<evidence type="ECO:0000313" key="1">
    <source>
        <dbReference type="EMBL" id="QDV27362.1"/>
    </source>
</evidence>
<accession>A0A518GFI8</accession>
<dbReference type="Proteomes" id="UP000318017">
    <property type="component" value="Chromosome"/>
</dbReference>
<reference evidence="1 2" key="1">
    <citation type="submission" date="2019-02" db="EMBL/GenBank/DDBJ databases">
        <title>Deep-cultivation of Planctomycetes and their phenomic and genomic characterization uncovers novel biology.</title>
        <authorList>
            <person name="Wiegand S."/>
            <person name="Jogler M."/>
            <person name="Boedeker C."/>
            <person name="Pinto D."/>
            <person name="Vollmers J."/>
            <person name="Rivas-Marin E."/>
            <person name="Kohn T."/>
            <person name="Peeters S.H."/>
            <person name="Heuer A."/>
            <person name="Rast P."/>
            <person name="Oberbeckmann S."/>
            <person name="Bunk B."/>
            <person name="Jeske O."/>
            <person name="Meyerdierks A."/>
            <person name="Storesund J.E."/>
            <person name="Kallscheuer N."/>
            <person name="Luecker S."/>
            <person name="Lage O.M."/>
            <person name="Pohl T."/>
            <person name="Merkel B.J."/>
            <person name="Hornburger P."/>
            <person name="Mueller R.-W."/>
            <person name="Bruemmer F."/>
            <person name="Labrenz M."/>
            <person name="Spormann A.M."/>
            <person name="Op den Camp H."/>
            <person name="Overmann J."/>
            <person name="Amann R."/>
            <person name="Jetten M.S.M."/>
            <person name="Mascher T."/>
            <person name="Medema M.H."/>
            <person name="Devos D.P."/>
            <person name="Kaster A.-K."/>
            <person name="Ovreas L."/>
            <person name="Rohde M."/>
            <person name="Galperin M.Y."/>
            <person name="Jogler C."/>
        </authorList>
    </citation>
    <scope>NUCLEOTIDE SEQUENCE [LARGE SCALE GENOMIC DNA]</scope>
    <source>
        <strain evidence="1 2">Q31a</strain>
    </source>
</reference>
<protein>
    <submittedName>
        <fullName evidence="1">Uncharacterized protein</fullName>
    </submittedName>
</protein>
<sequence>MGLIDNLLRKASCAFNEKSQVKHGASGLIRFVTCRITALLISLPSEHLTLKPPPNALRNRYHPCLAYAAGCDLHESHSFEQGVVPKSNEVS</sequence>
<dbReference type="EMBL" id="CP036298">
    <property type="protein sequence ID" value="QDV27362.1"/>
    <property type="molecule type" value="Genomic_DNA"/>
</dbReference>
<gene>
    <name evidence="1" type="ORF">Q31a_57500</name>
</gene>
<dbReference type="AlphaFoldDB" id="A0A518GFI8"/>
<organism evidence="1 2">
    <name type="scientific">Aureliella helgolandensis</name>
    <dbReference type="NCBI Taxonomy" id="2527968"/>
    <lineage>
        <taxon>Bacteria</taxon>
        <taxon>Pseudomonadati</taxon>
        <taxon>Planctomycetota</taxon>
        <taxon>Planctomycetia</taxon>
        <taxon>Pirellulales</taxon>
        <taxon>Pirellulaceae</taxon>
        <taxon>Aureliella</taxon>
    </lineage>
</organism>